<proteinExistence type="predicted"/>
<dbReference type="EMBL" id="MN738826">
    <property type="protein sequence ID" value="QHT38138.1"/>
    <property type="molecule type" value="Genomic_DNA"/>
</dbReference>
<reference evidence="6" key="1">
    <citation type="journal article" date="2020" name="Nature">
        <title>Giant virus diversity and host interactions through global metagenomics.</title>
        <authorList>
            <person name="Schulz F."/>
            <person name="Roux S."/>
            <person name="Paez-Espino D."/>
            <person name="Jungbluth S."/>
            <person name="Walsh D.A."/>
            <person name="Denef V.J."/>
            <person name="McMahon K.D."/>
            <person name="Konstantinidis K.T."/>
            <person name="Eloe-Fadrosh E.A."/>
            <person name="Kyrpides N.C."/>
            <person name="Woyke T."/>
        </authorList>
    </citation>
    <scope>NUCLEOTIDE SEQUENCE</scope>
    <source>
        <strain evidence="6">GVMAG-S-ERX556049-19</strain>
    </source>
</reference>
<evidence type="ECO:0000256" key="3">
    <source>
        <dbReference type="ARBA" id="ARBA00022827"/>
    </source>
</evidence>
<dbReference type="GO" id="GO:0003677">
    <property type="term" value="F:DNA binding"/>
    <property type="evidence" value="ECO:0007669"/>
    <property type="project" value="TreeGrafter"/>
</dbReference>
<keyword evidence="4" id="KW-0157">Chromophore</keyword>
<dbReference type="PRINTS" id="PR00147">
    <property type="entry name" value="DNAPHOTLYASE"/>
</dbReference>
<dbReference type="GO" id="GO:0003904">
    <property type="term" value="F:deoxyribodipyrimidine photo-lyase activity"/>
    <property type="evidence" value="ECO:0007669"/>
    <property type="project" value="TreeGrafter"/>
</dbReference>
<dbReference type="SUPFAM" id="SSF52425">
    <property type="entry name" value="Cryptochrome/photolyase, N-terminal domain"/>
    <property type="match status" value="1"/>
</dbReference>
<dbReference type="InterPro" id="IPR036155">
    <property type="entry name" value="Crypto/Photolyase_N_sf"/>
</dbReference>
<dbReference type="Pfam" id="PF03441">
    <property type="entry name" value="FAD_binding_7"/>
    <property type="match status" value="1"/>
</dbReference>
<dbReference type="InterPro" id="IPR036134">
    <property type="entry name" value="Crypto/Photolyase_FAD-like_sf"/>
</dbReference>
<dbReference type="PANTHER" id="PTHR11455:SF9">
    <property type="entry name" value="CRYPTOCHROME CIRCADIAN CLOCK 5 ISOFORM X1"/>
    <property type="match status" value="1"/>
</dbReference>
<dbReference type="AlphaFoldDB" id="A0A6C0F8X7"/>
<evidence type="ECO:0000259" key="5">
    <source>
        <dbReference type="PROSITE" id="PS51645"/>
    </source>
</evidence>
<dbReference type="InterPro" id="IPR018394">
    <property type="entry name" value="DNA_photolyase_1_CS_C"/>
</dbReference>
<dbReference type="InterPro" id="IPR005101">
    <property type="entry name" value="Cryptochr/Photolyase_FAD-bd"/>
</dbReference>
<dbReference type="Gene3D" id="3.40.50.620">
    <property type="entry name" value="HUPs"/>
    <property type="match status" value="1"/>
</dbReference>
<dbReference type="PROSITE" id="PS51645">
    <property type="entry name" value="PHR_CRY_ALPHA_BETA"/>
    <property type="match status" value="1"/>
</dbReference>
<dbReference type="InterPro" id="IPR014729">
    <property type="entry name" value="Rossmann-like_a/b/a_fold"/>
</dbReference>
<evidence type="ECO:0000313" key="6">
    <source>
        <dbReference type="EMBL" id="QHT38138.1"/>
    </source>
</evidence>
<dbReference type="PROSITE" id="PS00394">
    <property type="entry name" value="DNA_PHOTOLYASES_1_1"/>
    <property type="match status" value="1"/>
</dbReference>
<keyword evidence="3" id="KW-0274">FAD</keyword>
<sequence length="455" mass="53805">MKMKNGLFIFRRDLRLTDNTGLLEAYKQVDNLYTCFIFTPEQVSNKNDFKSANSIQFMIESLEDLENKVKEKDGKLMILYGKNEKVVEHLIKELKIDGIYFNKDYTPYAIERDNNIEDICKKHKIHCENFQDYYLFEPGTILTGSSSMFKKYTPFYNETKNYKFPSVNKGNIRKLTSSNISDLSLEDAMSRFVGKENKEILVHGGRELGLKRLQSAKNSQKHYGKTRDFFDKSTSHLSAYIKYGCVSIREVREEFSNIESFVSELIWREFFAHVLYAYPEVVGKSYQKKYRKIKWMNNKSQFDKWKDGQTGVPIVDACMRELNSTGYMHNRGRMTVASFLIKTLLIDWRWGEKYFAQNLTDYDVASNNGNWQGISGTGVDMKPYFRDMNPWIQSSKFDKEAKYIKKWVPELENVPPKDIHKWYEKYENYKDVDYGRPVVDYVEQKEKMLEMYKNI</sequence>
<organism evidence="6">
    <name type="scientific">viral metagenome</name>
    <dbReference type="NCBI Taxonomy" id="1070528"/>
    <lineage>
        <taxon>unclassified sequences</taxon>
        <taxon>metagenomes</taxon>
        <taxon>organismal metagenomes</taxon>
    </lineage>
</organism>
<comment type="cofactor">
    <cofactor evidence="1">
        <name>FAD</name>
        <dbReference type="ChEBI" id="CHEBI:57692"/>
    </cofactor>
</comment>
<dbReference type="Pfam" id="PF00875">
    <property type="entry name" value="DNA_photolyase"/>
    <property type="match status" value="1"/>
</dbReference>
<protein>
    <recommendedName>
        <fullName evidence="5">Photolyase/cryptochrome alpha/beta domain-containing protein</fullName>
    </recommendedName>
</protein>
<accession>A0A6C0F8X7</accession>
<dbReference type="InterPro" id="IPR006050">
    <property type="entry name" value="DNA_photolyase_N"/>
</dbReference>
<dbReference type="InterPro" id="IPR002081">
    <property type="entry name" value="Cryptochrome/DNA_photolyase_1"/>
</dbReference>
<evidence type="ECO:0000256" key="2">
    <source>
        <dbReference type="ARBA" id="ARBA00022630"/>
    </source>
</evidence>
<name>A0A6C0F8X7_9ZZZZ</name>
<dbReference type="Gene3D" id="1.10.579.10">
    <property type="entry name" value="DNA Cyclobutane Dipyrimidine Photolyase, subunit A, domain 3"/>
    <property type="match status" value="1"/>
</dbReference>
<dbReference type="GO" id="GO:0006950">
    <property type="term" value="P:response to stress"/>
    <property type="evidence" value="ECO:0007669"/>
    <property type="project" value="UniProtKB-ARBA"/>
</dbReference>
<evidence type="ECO:0000256" key="4">
    <source>
        <dbReference type="ARBA" id="ARBA00022991"/>
    </source>
</evidence>
<feature type="domain" description="Photolyase/cryptochrome alpha/beta" evidence="5">
    <location>
        <begin position="4"/>
        <end position="135"/>
    </location>
</feature>
<dbReference type="PANTHER" id="PTHR11455">
    <property type="entry name" value="CRYPTOCHROME"/>
    <property type="match status" value="1"/>
</dbReference>
<dbReference type="Gene3D" id="1.25.40.80">
    <property type="match status" value="1"/>
</dbReference>
<keyword evidence="2" id="KW-0285">Flavoprotein</keyword>
<dbReference type="SUPFAM" id="SSF48173">
    <property type="entry name" value="Cryptochrome/photolyase FAD-binding domain"/>
    <property type="match status" value="1"/>
</dbReference>
<dbReference type="GO" id="GO:0006139">
    <property type="term" value="P:nucleobase-containing compound metabolic process"/>
    <property type="evidence" value="ECO:0007669"/>
    <property type="project" value="UniProtKB-ARBA"/>
</dbReference>
<evidence type="ECO:0000256" key="1">
    <source>
        <dbReference type="ARBA" id="ARBA00001974"/>
    </source>
</evidence>
<dbReference type="GO" id="GO:0071949">
    <property type="term" value="F:FAD binding"/>
    <property type="evidence" value="ECO:0007669"/>
    <property type="project" value="TreeGrafter"/>
</dbReference>